<organism evidence="1 2">
    <name type="scientific">Sclerotinia sclerotiorum (strain ATCC 18683 / 1980 / Ss-1)</name>
    <name type="common">White mold</name>
    <name type="synonym">Whetzelinia sclerotiorum</name>
    <dbReference type="NCBI Taxonomy" id="665079"/>
    <lineage>
        <taxon>Eukaryota</taxon>
        <taxon>Fungi</taxon>
        <taxon>Dikarya</taxon>
        <taxon>Ascomycota</taxon>
        <taxon>Pezizomycotina</taxon>
        <taxon>Leotiomycetes</taxon>
        <taxon>Helotiales</taxon>
        <taxon>Sclerotiniaceae</taxon>
        <taxon>Sclerotinia</taxon>
    </lineage>
</organism>
<dbReference type="AlphaFoldDB" id="A7F2K9"/>
<keyword evidence="2" id="KW-1185">Reference proteome</keyword>
<dbReference type="GeneID" id="5483350"/>
<evidence type="ECO:0000313" key="1">
    <source>
        <dbReference type="EMBL" id="EDN95951.1"/>
    </source>
</evidence>
<proteinExistence type="predicted"/>
<protein>
    <submittedName>
        <fullName evidence="1">Uncharacterized protein</fullName>
    </submittedName>
</protein>
<evidence type="ECO:0000313" key="2">
    <source>
        <dbReference type="Proteomes" id="UP000001312"/>
    </source>
</evidence>
<gene>
    <name evidence="1" type="ORF">SS1G_12157</name>
</gene>
<sequence>MQADTLYVKMKGTVLKQPTPGRSEVTRIQGSNVKALQNVRSMAGIGSFRMS</sequence>
<accession>A7F2K9</accession>
<dbReference type="KEGG" id="ssl:SS1G_12157"/>
<dbReference type="InParanoid" id="A7F2K9"/>
<dbReference type="Proteomes" id="UP000001312">
    <property type="component" value="Unassembled WGS sequence"/>
</dbReference>
<dbReference type="RefSeq" id="XP_001587127.1">
    <property type="nucleotide sequence ID" value="XM_001587077.1"/>
</dbReference>
<dbReference type="HOGENOM" id="CLU_3107832_0_0_1"/>
<reference evidence="2" key="1">
    <citation type="journal article" date="2011" name="PLoS Genet.">
        <title>Genomic analysis of the necrotrophic fungal pathogens Sclerotinia sclerotiorum and Botrytis cinerea.</title>
        <authorList>
            <person name="Amselem J."/>
            <person name="Cuomo C.A."/>
            <person name="van Kan J.A."/>
            <person name="Viaud M."/>
            <person name="Benito E.P."/>
            <person name="Couloux A."/>
            <person name="Coutinho P.M."/>
            <person name="de Vries R.P."/>
            <person name="Dyer P.S."/>
            <person name="Fillinger S."/>
            <person name="Fournier E."/>
            <person name="Gout L."/>
            <person name="Hahn M."/>
            <person name="Kohn L."/>
            <person name="Lapalu N."/>
            <person name="Plummer K.M."/>
            <person name="Pradier J.M."/>
            <person name="Quevillon E."/>
            <person name="Sharon A."/>
            <person name="Simon A."/>
            <person name="ten Have A."/>
            <person name="Tudzynski B."/>
            <person name="Tudzynski P."/>
            <person name="Wincker P."/>
            <person name="Andrew M."/>
            <person name="Anthouard V."/>
            <person name="Beever R.E."/>
            <person name="Beffa R."/>
            <person name="Benoit I."/>
            <person name="Bouzid O."/>
            <person name="Brault B."/>
            <person name="Chen Z."/>
            <person name="Choquer M."/>
            <person name="Collemare J."/>
            <person name="Cotton P."/>
            <person name="Danchin E.G."/>
            <person name="Da Silva C."/>
            <person name="Gautier A."/>
            <person name="Giraud C."/>
            <person name="Giraud T."/>
            <person name="Gonzalez C."/>
            <person name="Grossetete S."/>
            <person name="Guldener U."/>
            <person name="Henrissat B."/>
            <person name="Howlett B.J."/>
            <person name="Kodira C."/>
            <person name="Kretschmer M."/>
            <person name="Lappartient A."/>
            <person name="Leroch M."/>
            <person name="Levis C."/>
            <person name="Mauceli E."/>
            <person name="Neuveglise C."/>
            <person name="Oeser B."/>
            <person name="Pearson M."/>
            <person name="Poulain J."/>
            <person name="Poussereau N."/>
            <person name="Quesneville H."/>
            <person name="Rascle C."/>
            <person name="Schumacher J."/>
            <person name="Segurens B."/>
            <person name="Sexton A."/>
            <person name="Silva E."/>
            <person name="Sirven C."/>
            <person name="Soanes D.M."/>
            <person name="Talbot N.J."/>
            <person name="Templeton M."/>
            <person name="Yandava C."/>
            <person name="Yarden O."/>
            <person name="Zeng Q."/>
            <person name="Rollins J.A."/>
            <person name="Lebrun M.H."/>
            <person name="Dickman M."/>
        </authorList>
    </citation>
    <scope>NUCLEOTIDE SEQUENCE [LARGE SCALE GENOMIC DNA]</scope>
    <source>
        <strain evidence="2">ATCC 18683 / 1980 / Ss-1</strain>
    </source>
</reference>
<dbReference type="EMBL" id="CH476639">
    <property type="protein sequence ID" value="EDN95951.1"/>
    <property type="molecule type" value="Genomic_DNA"/>
</dbReference>
<name>A7F2K9_SCLS1</name>